<keyword evidence="3" id="KW-1185">Reference proteome</keyword>
<dbReference type="InterPro" id="IPR001245">
    <property type="entry name" value="Ser-Thr/Tyr_kinase_cat_dom"/>
</dbReference>
<name>A0AAD6MZG5_9EURO</name>
<feature type="domain" description="Protein kinase" evidence="1">
    <location>
        <begin position="1"/>
        <end position="252"/>
    </location>
</feature>
<dbReference type="EMBL" id="JAQJAN010000003">
    <property type="protein sequence ID" value="KAJ5734125.1"/>
    <property type="molecule type" value="Genomic_DNA"/>
</dbReference>
<sequence>MSSQYVDTLEKNWLVGGGTDAVVYHVTPIIVVKAILARWIQQLSSALAHVEKLGFCHNDLHAGNYFLDSNLNLKLSDFGRATTIGKFLEDMVVPRALPIRDGPLKGSYGLCSARTEQFALGTLHEPYDDRERSPEEWIRFGKELEFPELNRHEVLDGLISACWYNVYPNMALVAYDFKRKIKHMTGDIEPGYIGIDSAKETKRGQVLVRKGLLGPELALSFQPFWRRHLHLFFMRGKSFWQSFLQRFWSWSS</sequence>
<dbReference type="InterPro" id="IPR011009">
    <property type="entry name" value="Kinase-like_dom_sf"/>
</dbReference>
<reference evidence="2" key="1">
    <citation type="journal article" date="2023" name="IMA Fungus">
        <title>Comparative genomic study of the Penicillium genus elucidates a diverse pangenome and 15 lateral gene transfer events.</title>
        <authorList>
            <person name="Petersen C."/>
            <person name="Sorensen T."/>
            <person name="Nielsen M.R."/>
            <person name="Sondergaard T.E."/>
            <person name="Sorensen J.L."/>
            <person name="Fitzpatrick D.A."/>
            <person name="Frisvad J.C."/>
            <person name="Nielsen K.L."/>
        </authorList>
    </citation>
    <scope>NUCLEOTIDE SEQUENCE</scope>
    <source>
        <strain evidence="2">IBT 17514</strain>
    </source>
</reference>
<protein>
    <submittedName>
        <fullName evidence="2">Protein kinase domain protein</fullName>
    </submittedName>
</protein>
<evidence type="ECO:0000313" key="2">
    <source>
        <dbReference type="EMBL" id="KAJ5734125.1"/>
    </source>
</evidence>
<keyword evidence="2" id="KW-0418">Kinase</keyword>
<dbReference type="Gene3D" id="1.10.510.10">
    <property type="entry name" value="Transferase(Phosphotransferase) domain 1"/>
    <property type="match status" value="1"/>
</dbReference>
<dbReference type="PROSITE" id="PS50011">
    <property type="entry name" value="PROTEIN_KINASE_DOM"/>
    <property type="match status" value="1"/>
</dbReference>
<proteinExistence type="predicted"/>
<dbReference type="GO" id="GO:0004672">
    <property type="term" value="F:protein kinase activity"/>
    <property type="evidence" value="ECO:0007669"/>
    <property type="project" value="InterPro"/>
</dbReference>
<dbReference type="Proteomes" id="UP001215712">
    <property type="component" value="Unassembled WGS sequence"/>
</dbReference>
<organism evidence="2 3">
    <name type="scientific">Penicillium malachiteum</name>
    <dbReference type="NCBI Taxonomy" id="1324776"/>
    <lineage>
        <taxon>Eukaryota</taxon>
        <taxon>Fungi</taxon>
        <taxon>Dikarya</taxon>
        <taxon>Ascomycota</taxon>
        <taxon>Pezizomycotina</taxon>
        <taxon>Eurotiomycetes</taxon>
        <taxon>Eurotiomycetidae</taxon>
        <taxon>Eurotiales</taxon>
        <taxon>Aspergillaceae</taxon>
        <taxon>Penicillium</taxon>
    </lineage>
</organism>
<evidence type="ECO:0000259" key="1">
    <source>
        <dbReference type="PROSITE" id="PS50011"/>
    </source>
</evidence>
<gene>
    <name evidence="2" type="ORF">N7493_002911</name>
</gene>
<evidence type="ECO:0000313" key="3">
    <source>
        <dbReference type="Proteomes" id="UP001215712"/>
    </source>
</evidence>
<dbReference type="Pfam" id="PF07714">
    <property type="entry name" value="PK_Tyr_Ser-Thr"/>
    <property type="match status" value="1"/>
</dbReference>
<dbReference type="AlphaFoldDB" id="A0AAD6MZG5"/>
<dbReference type="SUPFAM" id="SSF56112">
    <property type="entry name" value="Protein kinase-like (PK-like)"/>
    <property type="match status" value="1"/>
</dbReference>
<keyword evidence="2" id="KW-0808">Transferase</keyword>
<comment type="caution">
    <text evidence="2">The sequence shown here is derived from an EMBL/GenBank/DDBJ whole genome shotgun (WGS) entry which is preliminary data.</text>
</comment>
<dbReference type="InterPro" id="IPR000719">
    <property type="entry name" value="Prot_kinase_dom"/>
</dbReference>
<accession>A0AAD6MZG5</accession>
<reference evidence="2" key="2">
    <citation type="submission" date="2023-01" db="EMBL/GenBank/DDBJ databases">
        <authorList>
            <person name="Petersen C."/>
        </authorList>
    </citation>
    <scope>NUCLEOTIDE SEQUENCE</scope>
    <source>
        <strain evidence="2">IBT 17514</strain>
    </source>
</reference>
<dbReference type="GO" id="GO:0005524">
    <property type="term" value="F:ATP binding"/>
    <property type="evidence" value="ECO:0007669"/>
    <property type="project" value="InterPro"/>
</dbReference>